<dbReference type="Proteomes" id="UP000235836">
    <property type="component" value="Unassembled WGS sequence"/>
</dbReference>
<evidence type="ECO:0000256" key="6">
    <source>
        <dbReference type="ARBA" id="ARBA00022806"/>
    </source>
</evidence>
<reference evidence="18 19" key="1">
    <citation type="submission" date="2017-09" db="EMBL/GenBank/DDBJ databases">
        <title>Bacterial strain isolated from the female urinary microbiota.</title>
        <authorList>
            <person name="Thomas-White K."/>
            <person name="Kumar N."/>
            <person name="Forster S."/>
            <person name="Putonti C."/>
            <person name="Lawley T."/>
            <person name="Wolfe A.J."/>
        </authorList>
    </citation>
    <scope>NUCLEOTIDE SEQUENCE [LARGE SCALE GENOMIC DNA]</scope>
    <source>
        <strain evidence="18 19">UMB0792</strain>
    </source>
</reference>
<feature type="binding site" evidence="15">
    <location>
        <begin position="43"/>
        <end position="50"/>
    </location>
    <ligand>
        <name>ATP</name>
        <dbReference type="ChEBI" id="CHEBI:30616"/>
    </ligand>
</feature>
<feature type="domain" description="UvrD-like helicase C-terminal" evidence="17">
    <location>
        <begin position="289"/>
        <end position="601"/>
    </location>
</feature>
<keyword evidence="6 15" id="KW-0347">Helicase</keyword>
<name>A0A2N6T482_9CORY</name>
<evidence type="ECO:0000259" key="16">
    <source>
        <dbReference type="PROSITE" id="PS51198"/>
    </source>
</evidence>
<dbReference type="GO" id="GO:0005829">
    <property type="term" value="C:cytosol"/>
    <property type="evidence" value="ECO:0007669"/>
    <property type="project" value="TreeGrafter"/>
</dbReference>
<dbReference type="Pfam" id="PF13361">
    <property type="entry name" value="UvrD_C"/>
    <property type="match status" value="1"/>
</dbReference>
<proteinExistence type="inferred from homology"/>
<dbReference type="RefSeq" id="WP_102724171.1">
    <property type="nucleotide sequence ID" value="NZ_PNHG01000010.1"/>
</dbReference>
<keyword evidence="8 15" id="KW-0067">ATP-binding</keyword>
<evidence type="ECO:0000259" key="17">
    <source>
        <dbReference type="PROSITE" id="PS51217"/>
    </source>
</evidence>
<evidence type="ECO:0000256" key="11">
    <source>
        <dbReference type="ARBA" id="ARBA00023235"/>
    </source>
</evidence>
<keyword evidence="19" id="KW-1185">Reference proteome</keyword>
<dbReference type="Gene3D" id="1.10.486.10">
    <property type="entry name" value="PCRA, domain 4"/>
    <property type="match status" value="1"/>
</dbReference>
<evidence type="ECO:0000256" key="2">
    <source>
        <dbReference type="ARBA" id="ARBA00022722"/>
    </source>
</evidence>
<comment type="catalytic activity">
    <reaction evidence="14">
        <text>ATP + H2O = ADP + phosphate + H(+)</text>
        <dbReference type="Rhea" id="RHEA:13065"/>
        <dbReference type="ChEBI" id="CHEBI:15377"/>
        <dbReference type="ChEBI" id="CHEBI:15378"/>
        <dbReference type="ChEBI" id="CHEBI:30616"/>
        <dbReference type="ChEBI" id="CHEBI:43474"/>
        <dbReference type="ChEBI" id="CHEBI:456216"/>
        <dbReference type="EC" id="5.6.2.4"/>
    </reaction>
</comment>
<dbReference type="InterPro" id="IPR011604">
    <property type="entry name" value="PDDEXK-like_dom_sf"/>
</dbReference>
<comment type="similarity">
    <text evidence="1">Belongs to the helicase family. UvrD subfamily.</text>
</comment>
<dbReference type="InterPro" id="IPR013986">
    <property type="entry name" value="DExx_box_DNA_helicase_dom_sf"/>
</dbReference>
<protein>
    <recommendedName>
        <fullName evidence="13">DNA 3'-5' helicase</fullName>
        <ecNumber evidence="13">5.6.2.4</ecNumber>
    </recommendedName>
</protein>
<keyword evidence="10" id="KW-0234">DNA repair</keyword>
<dbReference type="EC" id="5.6.2.4" evidence="13"/>
<dbReference type="Pfam" id="PF00580">
    <property type="entry name" value="UvrD-helicase"/>
    <property type="match status" value="1"/>
</dbReference>
<dbReference type="GO" id="GO:0043138">
    <property type="term" value="F:3'-5' DNA helicase activity"/>
    <property type="evidence" value="ECO:0007669"/>
    <property type="project" value="UniProtKB-EC"/>
</dbReference>
<organism evidence="18 19">
    <name type="scientific">Corynebacterium tuscaniense</name>
    <dbReference type="NCBI Taxonomy" id="302449"/>
    <lineage>
        <taxon>Bacteria</taxon>
        <taxon>Bacillati</taxon>
        <taxon>Actinomycetota</taxon>
        <taxon>Actinomycetes</taxon>
        <taxon>Mycobacteriales</taxon>
        <taxon>Corynebacteriaceae</taxon>
        <taxon>Corynebacterium</taxon>
    </lineage>
</organism>
<evidence type="ECO:0000256" key="12">
    <source>
        <dbReference type="ARBA" id="ARBA00034617"/>
    </source>
</evidence>
<dbReference type="GO" id="GO:0000725">
    <property type="term" value="P:recombinational repair"/>
    <property type="evidence" value="ECO:0007669"/>
    <property type="project" value="TreeGrafter"/>
</dbReference>
<keyword evidence="11" id="KW-0413">Isomerase</keyword>
<dbReference type="PROSITE" id="PS51217">
    <property type="entry name" value="UVRD_HELICASE_CTER"/>
    <property type="match status" value="1"/>
</dbReference>
<evidence type="ECO:0000256" key="8">
    <source>
        <dbReference type="ARBA" id="ARBA00022840"/>
    </source>
</evidence>
<sequence length="1066" mass="115073">MNSPQTPALPPHPRAYLVRRERTVHDRKWPVALPDSGVWKVTGEAGSGVTSFLIDTAAARIAAGADPNGVVVITASKESGARVRQELSDKLATLGFVADEPIVRSIHSLAFALLRAAEPVDGGESSQIRLISGAEQDFAIRELLQGHVEDGGGSWPEELRPALPMVGFARQLRDFLLRAVERTLTPAQLKEMGEQHNIPTWGAAGDFLAEYQAVMALYGARSYSASELVDQVLRAPLPRTWHTVIVDDAQHLDPASGQLVSRLVAEADLAVVGGDLEQSVFRFRGASPLFFANFERDVPAHTGVDVKLVDLGATRRNPSAAVAIAPSEALNHATVVDALRRSHLGDGVPWSDMAVIVRSAGMIEPLRRALLQAGVPVAVNPTDVVLSEQKIVMAMLLGLRALRSGNSDSSDNSNGSGNEELSMAQWRQLLLGPVGGVDPVTLRRLLRGMRRWQPEARAEDTLRELLNQRGELPDFGSMLTERELAILTRMRSVLEAGRAELEAGGSVEEVLWAVWSATKLADSLMAIALRGGAGGSQADRDLDAMMALFDAAGDFTERRPTATIDSFIAHIEEQELPTGVRDRRTAVPDAVPLLTAHGAAGREFRRVIVSGVQELTWPTLSETGTLMRQEDLIDLVDEGIDPATPVSHTADRLKEENHLFHMAVSRATEHVLVTAVDSPEGDEVVEPSRFVAAFAAQTGAARTMVVPDVAEIPQVQPATGASDAASDEEDPYSYVRVRVLAAEDVIAELRRVVTDPEADEEHANQAARQLARMAEGGIPGADPGQWWAVRDPSTSEAMEPPSRLSPSRIEGLLQCPMRNVLERDITATSTDAMTRGTLVHFFFEALGRGADAELARADTIKAYTELFDVPAWKRTNDLAAFEEMLDRAAKWVDDTRGTFDLLGVEVPVHVEVAPGVVIGGRIDRLEREGDSTNDSAPVHVVDLKTSKYAVSGKEIEEHPQLLAYQLALSHGAWRDGAVVTAAEGETPLAVGGGTLVYPAAETVGVTTRTQAPKDEEQRAEFTELIRPLPAEMTGPQLRAVTGPHCDFCQIKNICPAQPEGEVTTRG</sequence>
<accession>A0A2N6T482</accession>
<keyword evidence="5 15" id="KW-0378">Hydrolase</keyword>
<evidence type="ECO:0000313" key="19">
    <source>
        <dbReference type="Proteomes" id="UP000235836"/>
    </source>
</evidence>
<dbReference type="InterPro" id="IPR014016">
    <property type="entry name" value="UvrD-like_ATP-bd"/>
</dbReference>
<evidence type="ECO:0000313" key="18">
    <source>
        <dbReference type="EMBL" id="PMC64116.1"/>
    </source>
</evidence>
<keyword evidence="4" id="KW-0227">DNA damage</keyword>
<dbReference type="PANTHER" id="PTHR11070:SF59">
    <property type="entry name" value="DNA 3'-5' HELICASE"/>
    <property type="match status" value="1"/>
</dbReference>
<dbReference type="InterPro" id="IPR014017">
    <property type="entry name" value="DNA_helicase_UvrD-like_C"/>
</dbReference>
<dbReference type="InterPro" id="IPR038726">
    <property type="entry name" value="PDDEXK_AddAB-type"/>
</dbReference>
<evidence type="ECO:0000256" key="5">
    <source>
        <dbReference type="ARBA" id="ARBA00022801"/>
    </source>
</evidence>
<dbReference type="Gene3D" id="3.40.50.300">
    <property type="entry name" value="P-loop containing nucleotide triphosphate hydrolases"/>
    <property type="match status" value="2"/>
</dbReference>
<comment type="caution">
    <text evidence="18">The sequence shown here is derived from an EMBL/GenBank/DDBJ whole genome shotgun (WGS) entry which is preliminary data.</text>
</comment>
<dbReference type="Gene3D" id="3.90.320.10">
    <property type="match status" value="1"/>
</dbReference>
<gene>
    <name evidence="18" type="ORF">CJ203_07685</name>
</gene>
<dbReference type="Pfam" id="PF12705">
    <property type="entry name" value="PDDEXK_1"/>
    <property type="match status" value="1"/>
</dbReference>
<evidence type="ECO:0000256" key="13">
    <source>
        <dbReference type="ARBA" id="ARBA00034808"/>
    </source>
</evidence>
<dbReference type="AlphaFoldDB" id="A0A2N6T482"/>
<dbReference type="PANTHER" id="PTHR11070">
    <property type="entry name" value="UVRD / RECB / PCRA DNA HELICASE FAMILY MEMBER"/>
    <property type="match status" value="1"/>
</dbReference>
<keyword evidence="2" id="KW-0540">Nuclease</keyword>
<dbReference type="Gene3D" id="1.10.10.160">
    <property type="match status" value="1"/>
</dbReference>
<evidence type="ECO:0000256" key="4">
    <source>
        <dbReference type="ARBA" id="ARBA00022763"/>
    </source>
</evidence>
<dbReference type="GO" id="GO:0004527">
    <property type="term" value="F:exonuclease activity"/>
    <property type="evidence" value="ECO:0007669"/>
    <property type="project" value="UniProtKB-KW"/>
</dbReference>
<dbReference type="GO" id="GO:0005524">
    <property type="term" value="F:ATP binding"/>
    <property type="evidence" value="ECO:0007669"/>
    <property type="project" value="UniProtKB-UniRule"/>
</dbReference>
<dbReference type="InterPro" id="IPR000212">
    <property type="entry name" value="DNA_helicase_UvrD/REP"/>
</dbReference>
<dbReference type="PROSITE" id="PS51198">
    <property type="entry name" value="UVRD_HELICASE_ATP_BIND"/>
    <property type="match status" value="1"/>
</dbReference>
<dbReference type="GO" id="GO:0003677">
    <property type="term" value="F:DNA binding"/>
    <property type="evidence" value="ECO:0007669"/>
    <property type="project" value="UniProtKB-KW"/>
</dbReference>
<comment type="catalytic activity">
    <reaction evidence="12">
        <text>Couples ATP hydrolysis with the unwinding of duplex DNA by translocating in the 3'-5' direction.</text>
        <dbReference type="EC" id="5.6.2.4"/>
    </reaction>
</comment>
<evidence type="ECO:0000256" key="14">
    <source>
        <dbReference type="ARBA" id="ARBA00048988"/>
    </source>
</evidence>
<evidence type="ECO:0000256" key="7">
    <source>
        <dbReference type="ARBA" id="ARBA00022839"/>
    </source>
</evidence>
<evidence type="ECO:0000256" key="3">
    <source>
        <dbReference type="ARBA" id="ARBA00022741"/>
    </source>
</evidence>
<dbReference type="GO" id="GO:0033202">
    <property type="term" value="C:DNA helicase complex"/>
    <property type="evidence" value="ECO:0007669"/>
    <property type="project" value="TreeGrafter"/>
</dbReference>
<keyword evidence="9" id="KW-0238">DNA-binding</keyword>
<evidence type="ECO:0000256" key="10">
    <source>
        <dbReference type="ARBA" id="ARBA00023204"/>
    </source>
</evidence>
<dbReference type="SUPFAM" id="SSF52540">
    <property type="entry name" value="P-loop containing nucleoside triphosphate hydrolases"/>
    <property type="match status" value="1"/>
</dbReference>
<feature type="domain" description="UvrD-like helicase ATP-binding" evidence="16">
    <location>
        <begin position="22"/>
        <end position="318"/>
    </location>
</feature>
<dbReference type="InterPro" id="IPR027417">
    <property type="entry name" value="P-loop_NTPase"/>
</dbReference>
<keyword evidence="3 15" id="KW-0547">Nucleotide-binding</keyword>
<keyword evidence="7" id="KW-0269">Exonuclease</keyword>
<evidence type="ECO:0000256" key="1">
    <source>
        <dbReference type="ARBA" id="ARBA00009922"/>
    </source>
</evidence>
<evidence type="ECO:0000256" key="15">
    <source>
        <dbReference type="PROSITE-ProRule" id="PRU00560"/>
    </source>
</evidence>
<evidence type="ECO:0000256" key="9">
    <source>
        <dbReference type="ARBA" id="ARBA00023125"/>
    </source>
</evidence>
<dbReference type="EMBL" id="PNHG01000010">
    <property type="protein sequence ID" value="PMC64116.1"/>
    <property type="molecule type" value="Genomic_DNA"/>
</dbReference>